<proteinExistence type="inferred from homology"/>
<dbReference type="Pfam" id="PF03803">
    <property type="entry name" value="Scramblase"/>
    <property type="match status" value="1"/>
</dbReference>
<gene>
    <name evidence="3" type="ORF">TrST_g2915</name>
</gene>
<dbReference type="OrthoDB" id="191150at2759"/>
<dbReference type="Proteomes" id="UP001165085">
    <property type="component" value="Unassembled WGS sequence"/>
</dbReference>
<protein>
    <recommendedName>
        <fullName evidence="2">Phospholipid scramblase</fullName>
    </recommendedName>
</protein>
<comment type="caution">
    <text evidence="3">The sequence shown here is derived from an EMBL/GenBank/DDBJ whole genome shotgun (WGS) entry which is preliminary data.</text>
</comment>
<dbReference type="EMBL" id="BRXY01000416">
    <property type="protein sequence ID" value="GMH93617.1"/>
    <property type="molecule type" value="Genomic_DNA"/>
</dbReference>
<name>A0A9W7EX07_9STRA</name>
<organism evidence="3 4">
    <name type="scientific">Triparma strigata</name>
    <dbReference type="NCBI Taxonomy" id="1606541"/>
    <lineage>
        <taxon>Eukaryota</taxon>
        <taxon>Sar</taxon>
        <taxon>Stramenopiles</taxon>
        <taxon>Ochrophyta</taxon>
        <taxon>Bolidophyceae</taxon>
        <taxon>Parmales</taxon>
        <taxon>Triparmaceae</taxon>
        <taxon>Triparma</taxon>
    </lineage>
</organism>
<keyword evidence="4" id="KW-1185">Reference proteome</keyword>
<dbReference type="GO" id="GO:0005886">
    <property type="term" value="C:plasma membrane"/>
    <property type="evidence" value="ECO:0007669"/>
    <property type="project" value="TreeGrafter"/>
</dbReference>
<dbReference type="AlphaFoldDB" id="A0A9W7EX07"/>
<accession>A0A9W7EX07</accession>
<comment type="similarity">
    <text evidence="1 2">Belongs to the phospholipid scramblase family.</text>
</comment>
<dbReference type="PANTHER" id="PTHR23248:SF9">
    <property type="entry name" value="PHOSPHOLIPID SCRAMBLASE"/>
    <property type="match status" value="1"/>
</dbReference>
<evidence type="ECO:0000256" key="1">
    <source>
        <dbReference type="ARBA" id="ARBA00005350"/>
    </source>
</evidence>
<evidence type="ECO:0000256" key="2">
    <source>
        <dbReference type="RuleBase" id="RU363116"/>
    </source>
</evidence>
<dbReference type="InterPro" id="IPR005552">
    <property type="entry name" value="Scramblase"/>
</dbReference>
<dbReference type="GO" id="GO:0017128">
    <property type="term" value="F:phospholipid scramblase activity"/>
    <property type="evidence" value="ECO:0007669"/>
    <property type="project" value="InterPro"/>
</dbReference>
<dbReference type="PANTHER" id="PTHR23248">
    <property type="entry name" value="PHOSPHOLIPID SCRAMBLASE-RELATED"/>
    <property type="match status" value="1"/>
</dbReference>
<evidence type="ECO:0000313" key="4">
    <source>
        <dbReference type="Proteomes" id="UP001165085"/>
    </source>
</evidence>
<sequence>MSFLNTPEMQETTAEVKTKTSDEAMFDKDIRGYDSLGELADLLEGLDHVFIRQKVMMLEAITMGCVEQKNIYTVLTPSGDAILTCREVSDFKSRCCCNPLHSLTIEMFKGIGGGDGNDDAFFTGVGSNAVQSSDEALYTAERPGCCCGKPGLCCPACTDSCTDTMTLHQGHIKGHAGDLESPQPLLMVRQEMAFESPFHPALEIMPAMEGTNSGFAKATHMVNGPMFFGGCVELCCESNWIFSDRTSKSEEGRITKQKPASMEDAMREMLTDADLYRLDFTVGMDNSAKAALITSTLLLDYMFFERDMGVCKPTVGSGDGPGCSTTICNCYCCGCVCPCTCSSGNNDGSHAD</sequence>
<evidence type="ECO:0000313" key="3">
    <source>
        <dbReference type="EMBL" id="GMH93617.1"/>
    </source>
</evidence>
<reference evidence="4" key="1">
    <citation type="journal article" date="2023" name="Commun. Biol.">
        <title>Genome analysis of Parmales, the sister group of diatoms, reveals the evolutionary specialization of diatoms from phago-mixotrophs to photoautotrophs.</title>
        <authorList>
            <person name="Ban H."/>
            <person name="Sato S."/>
            <person name="Yoshikawa S."/>
            <person name="Yamada K."/>
            <person name="Nakamura Y."/>
            <person name="Ichinomiya M."/>
            <person name="Sato N."/>
            <person name="Blanc-Mathieu R."/>
            <person name="Endo H."/>
            <person name="Kuwata A."/>
            <person name="Ogata H."/>
        </authorList>
    </citation>
    <scope>NUCLEOTIDE SEQUENCE [LARGE SCALE GENOMIC DNA]</scope>
    <source>
        <strain evidence="4">NIES 3701</strain>
    </source>
</reference>